<keyword evidence="3" id="KW-1185">Reference proteome</keyword>
<evidence type="ECO:0000313" key="3">
    <source>
        <dbReference type="Proteomes" id="UP000185904"/>
    </source>
</evidence>
<dbReference type="Proteomes" id="UP000185904">
    <property type="component" value="Unassembled WGS sequence"/>
</dbReference>
<evidence type="ECO:0000313" key="2">
    <source>
        <dbReference type="EMBL" id="OAL20358.1"/>
    </source>
</evidence>
<dbReference type="EMBL" id="LVCJ01000160">
    <property type="protein sequence ID" value="OAL20358.1"/>
    <property type="molecule type" value="Genomic_DNA"/>
</dbReference>
<dbReference type="OrthoDB" id="27483at2759"/>
<organism evidence="2 3">
    <name type="scientific">Fonsecaea nubica</name>
    <dbReference type="NCBI Taxonomy" id="856822"/>
    <lineage>
        <taxon>Eukaryota</taxon>
        <taxon>Fungi</taxon>
        <taxon>Dikarya</taxon>
        <taxon>Ascomycota</taxon>
        <taxon>Pezizomycotina</taxon>
        <taxon>Eurotiomycetes</taxon>
        <taxon>Chaetothyriomycetidae</taxon>
        <taxon>Chaetothyriales</taxon>
        <taxon>Herpotrichiellaceae</taxon>
        <taxon>Fonsecaea</taxon>
    </lineage>
</organism>
<gene>
    <name evidence="2" type="ORF">AYO20_11509</name>
</gene>
<dbReference type="GeneID" id="34594888"/>
<reference evidence="2 3" key="1">
    <citation type="submission" date="2016-03" db="EMBL/GenBank/DDBJ databases">
        <title>The draft genome sequence of Fonsecaea nubica causative agent of cutaneous subcutaneous infection in human host.</title>
        <authorList>
            <person name="Costa F."/>
            <person name="Sybren D.H."/>
            <person name="Raittz R.T."/>
            <person name="Weiss V.A."/>
            <person name="Leao A.C."/>
            <person name="Gomes R."/>
            <person name="De Souza E.M."/>
            <person name="Pedrosa F.O."/>
            <person name="Steffens M.B."/>
            <person name="Bombassaro A."/>
            <person name="Tadra-Sfeir M.Z."/>
            <person name="Moreno L.F."/>
            <person name="Najafzadeh M.J."/>
            <person name="Felipe M.S."/>
            <person name="Teixeira M."/>
            <person name="Sun J."/>
            <person name="Xi L."/>
            <person name="Castro M.A."/>
            <person name="Vicente V.A."/>
        </authorList>
    </citation>
    <scope>NUCLEOTIDE SEQUENCE [LARGE SCALE GENOMIC DNA]</scope>
    <source>
        <strain evidence="2 3">CBS 269.64</strain>
    </source>
</reference>
<comment type="caution">
    <text evidence="2">The sequence shown here is derived from an EMBL/GenBank/DDBJ whole genome shotgun (WGS) entry which is preliminary data.</text>
</comment>
<dbReference type="RefSeq" id="XP_022494278.1">
    <property type="nucleotide sequence ID" value="XM_022649756.1"/>
</dbReference>
<proteinExistence type="predicted"/>
<name>A0A178BRU4_9EURO</name>
<sequence>MPPEREPASPTSTVRPDTAPAESDVLSTPDTADPSLPDPFVALTDFAEAGATIAATCGGSIRLSDFATLVSRTQGIPSSQADGTEKGTKKKGKRRTTMDPSPIVFDWDEQGRLSSRVTFPIPPYSETAYTMTIEAFLKHCDPIVDGMQGDDGHAWTLNAPRVTTNLCPYSMGIVERVDHLLLPNSPHLGGNALKNGGFVRAELHKINVYAGHSGSVKRRIDIPTAENQFGSLFLYLPSEYEGGELTVNHAGFSTEYDCDKTRKSKALHWAAFLSGCEHEISQVTSGFCVIVTYNLYHHERTPLHPRLQTQPFLGLASKPAPVDLTNLAPYKLLQDLLSNPEWLPRGGTLGIHCKHAYPLGVANLADVDETGDLLRGSYPTGVAEASLRGTDASICAVLGELGLDTYTCLKLSTLLNVPVVKWINGPTLKHYAPVGNEMGVATGRLAETSMCIVAKIPPHEEASAPDDEASTEVATKKPRLK</sequence>
<dbReference type="PANTHER" id="PTHR33099:SF7">
    <property type="entry name" value="MYND-TYPE DOMAIN-CONTAINING PROTEIN"/>
    <property type="match status" value="1"/>
</dbReference>
<protein>
    <recommendedName>
        <fullName evidence="4">Fe2OG dioxygenase domain-containing protein</fullName>
    </recommendedName>
</protein>
<feature type="region of interest" description="Disordered" evidence="1">
    <location>
        <begin position="74"/>
        <end position="101"/>
    </location>
</feature>
<feature type="region of interest" description="Disordered" evidence="1">
    <location>
        <begin position="1"/>
        <end position="37"/>
    </location>
</feature>
<dbReference type="AlphaFoldDB" id="A0A178BRU4"/>
<dbReference type="PANTHER" id="PTHR33099">
    <property type="entry name" value="FE2OG DIOXYGENASE DOMAIN-CONTAINING PROTEIN"/>
    <property type="match status" value="1"/>
</dbReference>
<evidence type="ECO:0008006" key="4">
    <source>
        <dbReference type="Google" id="ProtNLM"/>
    </source>
</evidence>
<feature type="region of interest" description="Disordered" evidence="1">
    <location>
        <begin position="458"/>
        <end position="481"/>
    </location>
</feature>
<evidence type="ECO:0000256" key="1">
    <source>
        <dbReference type="SAM" id="MobiDB-lite"/>
    </source>
</evidence>
<dbReference type="Gene3D" id="2.60.120.620">
    <property type="entry name" value="q2cbj1_9rhob like domain"/>
    <property type="match status" value="1"/>
</dbReference>
<accession>A0A178BRU4</accession>